<accession>A0A395IIK8</accession>
<dbReference type="GO" id="GO:0000428">
    <property type="term" value="C:DNA-directed RNA polymerase complex"/>
    <property type="evidence" value="ECO:0007669"/>
    <property type="project" value="UniProtKB-KW"/>
</dbReference>
<sequence>MKFDTIRRENLFRNPPTDHTAYPALTAAVAPHIESFNALFEKDGLIAQGLLDIGSKTYLDGDDRGKMSARMEYSINNGDPKEFIRDLGQLPLMLMSNKCHLQNNSPAQLVQKKEESEELGGYFVAEVQHTPSLVCSSDPYDRIKTSQTNVLHYLNDGNVTFPFLVAQNEFLVPAMMILKALVETNDKEIFEGLVGAAGSKGAENTFLTDRVELLLRTYKAYGLYTKSKTRAYLGEKFRIVLGVPDNHVEL</sequence>
<evidence type="ECO:0000259" key="8">
    <source>
        <dbReference type="Pfam" id="PF04563"/>
    </source>
</evidence>
<evidence type="ECO:0000313" key="10">
    <source>
        <dbReference type="Proteomes" id="UP000249056"/>
    </source>
</evidence>
<dbReference type="AlphaFoldDB" id="A0A395IIK8"/>
<keyword evidence="5" id="KW-0548">Nucleotidyltransferase</keyword>
<dbReference type="GO" id="GO:0032549">
    <property type="term" value="F:ribonucleoside binding"/>
    <property type="evidence" value="ECO:0007669"/>
    <property type="project" value="InterPro"/>
</dbReference>
<evidence type="ECO:0000256" key="4">
    <source>
        <dbReference type="ARBA" id="ARBA00022679"/>
    </source>
</evidence>
<evidence type="ECO:0000256" key="3">
    <source>
        <dbReference type="ARBA" id="ARBA00022478"/>
    </source>
</evidence>
<dbReference type="PANTHER" id="PTHR20856">
    <property type="entry name" value="DNA-DIRECTED RNA POLYMERASE I SUBUNIT 2"/>
    <property type="match status" value="1"/>
</dbReference>
<feature type="domain" description="RNA polymerase beta subunit protrusion" evidence="8">
    <location>
        <begin position="66"/>
        <end position="124"/>
    </location>
</feature>
<keyword evidence="10" id="KW-1185">Reference proteome</keyword>
<dbReference type="EMBL" id="QKRW01000049">
    <property type="protein sequence ID" value="RAL59724.1"/>
    <property type="molecule type" value="Genomic_DNA"/>
</dbReference>
<evidence type="ECO:0000256" key="2">
    <source>
        <dbReference type="ARBA" id="ARBA00012418"/>
    </source>
</evidence>
<dbReference type="OrthoDB" id="10248617at2759"/>
<dbReference type="InterPro" id="IPR015712">
    <property type="entry name" value="DNA-dir_RNA_pol_su2"/>
</dbReference>
<comment type="similarity">
    <text evidence="1">Belongs to the RNA polymerase beta chain family.</text>
</comment>
<evidence type="ECO:0000313" key="9">
    <source>
        <dbReference type="EMBL" id="RAL59724.1"/>
    </source>
</evidence>
<keyword evidence="4" id="KW-0808">Transferase</keyword>
<evidence type="ECO:0000256" key="6">
    <source>
        <dbReference type="ARBA" id="ARBA00023163"/>
    </source>
</evidence>
<keyword evidence="6" id="KW-0804">Transcription</keyword>
<dbReference type="GO" id="GO:0003899">
    <property type="term" value="F:DNA-directed RNA polymerase activity"/>
    <property type="evidence" value="ECO:0007669"/>
    <property type="project" value="UniProtKB-EC"/>
</dbReference>
<protein>
    <recommendedName>
        <fullName evidence="2">DNA-directed RNA polymerase</fullName>
        <ecNumber evidence="2">2.7.7.6</ecNumber>
    </recommendedName>
</protein>
<keyword evidence="3" id="KW-0240">DNA-directed RNA polymerase</keyword>
<dbReference type="EC" id="2.7.7.6" evidence="2"/>
<dbReference type="Pfam" id="PF04561">
    <property type="entry name" value="RNA_pol_Rpb2_2"/>
    <property type="match status" value="1"/>
</dbReference>
<evidence type="ECO:0000256" key="1">
    <source>
        <dbReference type="ARBA" id="ARBA00006835"/>
    </source>
</evidence>
<dbReference type="SUPFAM" id="SSF64484">
    <property type="entry name" value="beta and beta-prime subunits of DNA dependent RNA-polymerase"/>
    <property type="match status" value="1"/>
</dbReference>
<feature type="domain" description="RNA polymerase Rpb2" evidence="7">
    <location>
        <begin position="137"/>
        <end position="238"/>
    </location>
</feature>
<comment type="caution">
    <text evidence="9">The sequence shown here is derived from an EMBL/GenBank/DDBJ whole genome shotgun (WGS) entry which is preliminary data.</text>
</comment>
<name>A0A395IIK8_9HELO</name>
<reference evidence="9 10" key="1">
    <citation type="submission" date="2018-06" db="EMBL/GenBank/DDBJ databases">
        <title>Genome Sequence of the Brown Rot Fungal Pathogen Monilinia fructigena.</title>
        <authorList>
            <person name="Landi L."/>
            <person name="De Miccolis Angelini R.M."/>
            <person name="Pollastro S."/>
            <person name="Abate D."/>
            <person name="Faretra F."/>
            <person name="Romanazzi G."/>
        </authorList>
    </citation>
    <scope>NUCLEOTIDE SEQUENCE [LARGE SCALE GENOMIC DNA]</scope>
    <source>
        <strain evidence="9 10">Mfrg269</strain>
    </source>
</reference>
<dbReference type="InterPro" id="IPR007642">
    <property type="entry name" value="RNA_pol_Rpb2_2"/>
</dbReference>
<evidence type="ECO:0000256" key="5">
    <source>
        <dbReference type="ARBA" id="ARBA00022695"/>
    </source>
</evidence>
<gene>
    <name evidence="9" type="ORF">DID88_000356</name>
</gene>
<evidence type="ECO:0000259" key="7">
    <source>
        <dbReference type="Pfam" id="PF04561"/>
    </source>
</evidence>
<dbReference type="InterPro" id="IPR007644">
    <property type="entry name" value="RNA_pol_bsu_protrusion"/>
</dbReference>
<proteinExistence type="inferred from homology"/>
<dbReference type="GO" id="GO:0006351">
    <property type="term" value="P:DNA-templated transcription"/>
    <property type="evidence" value="ECO:0007669"/>
    <property type="project" value="InterPro"/>
</dbReference>
<dbReference type="Proteomes" id="UP000249056">
    <property type="component" value="Unassembled WGS sequence"/>
</dbReference>
<dbReference type="Pfam" id="PF04563">
    <property type="entry name" value="RNA_pol_Rpb2_1"/>
    <property type="match status" value="1"/>
</dbReference>
<dbReference type="Gene3D" id="3.90.1110.10">
    <property type="entry name" value="RNA polymerase Rpb2, domain 2"/>
    <property type="match status" value="1"/>
</dbReference>
<organism evidence="9 10">
    <name type="scientific">Monilinia fructigena</name>
    <dbReference type="NCBI Taxonomy" id="38457"/>
    <lineage>
        <taxon>Eukaryota</taxon>
        <taxon>Fungi</taxon>
        <taxon>Dikarya</taxon>
        <taxon>Ascomycota</taxon>
        <taxon>Pezizomycotina</taxon>
        <taxon>Leotiomycetes</taxon>
        <taxon>Helotiales</taxon>
        <taxon>Sclerotiniaceae</taxon>
        <taxon>Monilinia</taxon>
    </lineage>
</organism>
<dbReference type="InterPro" id="IPR037034">
    <property type="entry name" value="RNA_pol_Rpb2_2_sf"/>
</dbReference>
<dbReference type="GO" id="GO:0003677">
    <property type="term" value="F:DNA binding"/>
    <property type="evidence" value="ECO:0007669"/>
    <property type="project" value="InterPro"/>
</dbReference>